<dbReference type="EMBL" id="CP009687">
    <property type="protein sequence ID" value="AKL96878.1"/>
    <property type="molecule type" value="Genomic_DNA"/>
</dbReference>
<dbReference type="PIRSF" id="PIRSF005751">
    <property type="entry name" value="Acet_citr_lig"/>
    <property type="match status" value="1"/>
</dbReference>
<dbReference type="GO" id="GO:0016829">
    <property type="term" value="F:lyase activity"/>
    <property type="evidence" value="ECO:0007669"/>
    <property type="project" value="UniProtKB-KW"/>
</dbReference>
<dbReference type="InterPro" id="IPR004821">
    <property type="entry name" value="Cyt_trans-like"/>
</dbReference>
<evidence type="ECO:0000313" key="5">
    <source>
        <dbReference type="Proteomes" id="UP000035704"/>
    </source>
</evidence>
<dbReference type="PANTHER" id="PTHR40599">
    <property type="entry name" value="[CITRATE [PRO-3S]-LYASE] LIGASE"/>
    <property type="match status" value="1"/>
</dbReference>
<keyword evidence="4" id="KW-0456">Lyase</keyword>
<dbReference type="GO" id="GO:0016747">
    <property type="term" value="F:acyltransferase activity, transferring groups other than amino-acyl groups"/>
    <property type="evidence" value="ECO:0007669"/>
    <property type="project" value="InterPro"/>
</dbReference>
<dbReference type="SMART" id="SM00764">
    <property type="entry name" value="Citrate_ly_lig"/>
    <property type="match status" value="1"/>
</dbReference>
<dbReference type="STRING" id="84022.CACET_c34350"/>
<organism evidence="4 5">
    <name type="scientific">Clostridium aceticum</name>
    <dbReference type="NCBI Taxonomy" id="84022"/>
    <lineage>
        <taxon>Bacteria</taxon>
        <taxon>Bacillati</taxon>
        <taxon>Bacillota</taxon>
        <taxon>Clostridia</taxon>
        <taxon>Eubacteriales</taxon>
        <taxon>Clostridiaceae</taxon>
        <taxon>Clostridium</taxon>
    </lineage>
</organism>
<evidence type="ECO:0000256" key="2">
    <source>
        <dbReference type="ARBA" id="ARBA00022840"/>
    </source>
</evidence>
<comment type="function">
    <text evidence="3">Acetylation of prosthetic group (2-(5''-phosphoribosyl)-3'-dephosphocoenzyme-A) of the gamma subunit of citrate lyase.</text>
</comment>
<dbReference type="InterPro" id="IPR014729">
    <property type="entry name" value="Rossmann-like_a/b/a_fold"/>
</dbReference>
<evidence type="ECO:0000256" key="3">
    <source>
        <dbReference type="PIRNR" id="PIRNR005751"/>
    </source>
</evidence>
<dbReference type="SUPFAM" id="SSF52374">
    <property type="entry name" value="Nucleotidylyl transferase"/>
    <property type="match status" value="1"/>
</dbReference>
<keyword evidence="5" id="KW-1185">Reference proteome</keyword>
<dbReference type="OrthoDB" id="9779753at2"/>
<sequence>MQDIFIEKIDLNSNQRLEVEGFLSTFNLFFDNDIEYTIVAKTKDEILGTCSYAGKVLKCFAVKNGLQGEGIASKLVTHITNRLFDRGIYESFLFTEPKNLSIFKGLNYHEVHTVEEVSLLEGGMANVRRYTEKMYSNSGLAQEKKAALVMNCNPFTLGHRYLIEKAARENKEVVVFIVEENRSLFPFEVRLDLVKRGTEDLKNIHVLPGGNYIISSTTFPSYFLRQEGDRLRAYTKLDAGIFGKYIAPVFNIEKRYIGTEPYCKVTSQYNEALLATLPQRGIEVVEVDRLNLQEKAVSASEVRRLIRKEDWYSIERLVHPVTYEFLRSEAAKPIIEKIKRSDSPH</sequence>
<dbReference type="PATRIC" id="fig|84022.5.peg.3628"/>
<evidence type="ECO:0000256" key="1">
    <source>
        <dbReference type="ARBA" id="ARBA00022741"/>
    </source>
</evidence>
<comment type="catalytic activity">
    <reaction evidence="3">
        <text>holo-[citrate lyase ACP] + acetate + ATP = acetyl-[citrate lyase ACP] + AMP + diphosphate</text>
        <dbReference type="Rhea" id="RHEA:23788"/>
        <dbReference type="Rhea" id="RHEA-COMP:10158"/>
        <dbReference type="Rhea" id="RHEA-COMP:13710"/>
        <dbReference type="ChEBI" id="CHEBI:30089"/>
        <dbReference type="ChEBI" id="CHEBI:30616"/>
        <dbReference type="ChEBI" id="CHEBI:33019"/>
        <dbReference type="ChEBI" id="CHEBI:82683"/>
        <dbReference type="ChEBI" id="CHEBI:137976"/>
        <dbReference type="ChEBI" id="CHEBI:456215"/>
        <dbReference type="EC" id="6.2.1.22"/>
    </reaction>
</comment>
<dbReference type="InterPro" id="IPR000182">
    <property type="entry name" value="GNAT_dom"/>
</dbReference>
<protein>
    <recommendedName>
        <fullName evidence="3">[Citrate [pro-3S]-lyase] ligase</fullName>
        <ecNumber evidence="3">6.2.1.22</ecNumber>
    </recommendedName>
</protein>
<name>A0A0D8IBZ3_9CLOT</name>
<dbReference type="GO" id="GO:0005524">
    <property type="term" value="F:ATP binding"/>
    <property type="evidence" value="ECO:0007669"/>
    <property type="project" value="UniProtKB-UniRule"/>
</dbReference>
<keyword evidence="1 3" id="KW-0547">Nucleotide-binding</keyword>
<gene>
    <name evidence="4" type="primary">citC</name>
    <name evidence="4" type="ORF">CACET_c34350</name>
</gene>
<accession>A0A0D8IBZ3</accession>
<dbReference type="Gene3D" id="3.40.50.620">
    <property type="entry name" value="HUPs"/>
    <property type="match status" value="1"/>
</dbReference>
<dbReference type="Pfam" id="PF08218">
    <property type="entry name" value="Citrate_ly_lig"/>
    <property type="match status" value="1"/>
</dbReference>
<dbReference type="SUPFAM" id="SSF55729">
    <property type="entry name" value="Acyl-CoA N-acyltransferases (Nat)"/>
    <property type="match status" value="1"/>
</dbReference>
<dbReference type="InterPro" id="IPR005216">
    <property type="entry name" value="Citrate_lyase_ligase"/>
</dbReference>
<dbReference type="NCBIfam" id="TIGR00125">
    <property type="entry name" value="cyt_tran_rel"/>
    <property type="match status" value="1"/>
</dbReference>
<dbReference type="KEGG" id="cace:CACET_c34350"/>
<dbReference type="GO" id="GO:0008771">
    <property type="term" value="F:[citrate (pro-3S)-lyase] ligase activity"/>
    <property type="evidence" value="ECO:0007669"/>
    <property type="project" value="UniProtKB-EC"/>
</dbReference>
<dbReference type="InterPro" id="IPR013166">
    <property type="entry name" value="Citrate_lyase_ligase_C"/>
</dbReference>
<proteinExistence type="predicted"/>
<keyword evidence="2 3" id="KW-0067">ATP-binding</keyword>
<dbReference type="Gene3D" id="3.40.630.30">
    <property type="match status" value="1"/>
</dbReference>
<dbReference type="AlphaFoldDB" id="A0A0D8IBZ3"/>
<dbReference type="NCBIfam" id="TIGR00124">
    <property type="entry name" value="cit_ly_ligase"/>
    <property type="match status" value="1"/>
</dbReference>
<evidence type="ECO:0000313" key="4">
    <source>
        <dbReference type="EMBL" id="AKL96878.1"/>
    </source>
</evidence>
<dbReference type="Pfam" id="PF00583">
    <property type="entry name" value="Acetyltransf_1"/>
    <property type="match status" value="1"/>
</dbReference>
<dbReference type="RefSeq" id="WP_044824292.1">
    <property type="nucleotide sequence ID" value="NZ_CP009687.1"/>
</dbReference>
<reference evidence="4 5" key="1">
    <citation type="submission" date="2014-10" db="EMBL/GenBank/DDBJ databases">
        <title>Genome sequence of Clostridium aceticum DSM 1496.</title>
        <authorList>
            <person name="Poehlein A."/>
            <person name="Schiel-Bengelsdorf B."/>
            <person name="Gottschalk G."/>
            <person name="Duerre P."/>
            <person name="Daniel R."/>
        </authorList>
    </citation>
    <scope>NUCLEOTIDE SEQUENCE [LARGE SCALE GENOMIC DNA]</scope>
    <source>
        <strain evidence="4 5">DSM 1496</strain>
    </source>
</reference>
<keyword evidence="3 4" id="KW-0436">Ligase</keyword>
<dbReference type="PANTHER" id="PTHR40599:SF1">
    <property type="entry name" value="[CITRATE [PRO-3S]-LYASE] LIGASE"/>
    <property type="match status" value="1"/>
</dbReference>
<dbReference type="EC" id="6.2.1.22" evidence="3"/>
<dbReference type="InterPro" id="IPR016181">
    <property type="entry name" value="Acyl_CoA_acyltransferase"/>
</dbReference>
<dbReference type="Proteomes" id="UP000035704">
    <property type="component" value="Chromosome"/>
</dbReference>
<dbReference type="PROSITE" id="PS51186">
    <property type="entry name" value="GNAT"/>
    <property type="match status" value="1"/>
</dbReference>